<organism evidence="2 3">
    <name type="scientific">Actinomycetospora atypica</name>
    <dbReference type="NCBI Taxonomy" id="1290095"/>
    <lineage>
        <taxon>Bacteria</taxon>
        <taxon>Bacillati</taxon>
        <taxon>Actinomycetota</taxon>
        <taxon>Actinomycetes</taxon>
        <taxon>Pseudonocardiales</taxon>
        <taxon>Pseudonocardiaceae</taxon>
        <taxon>Actinomycetospora</taxon>
    </lineage>
</organism>
<dbReference type="Pfam" id="PF13788">
    <property type="entry name" value="DUF4180"/>
    <property type="match status" value="1"/>
</dbReference>
<feature type="domain" description="DUF4180" evidence="1">
    <location>
        <begin position="7"/>
        <end position="117"/>
    </location>
</feature>
<evidence type="ECO:0000259" key="1">
    <source>
        <dbReference type="Pfam" id="PF13788"/>
    </source>
</evidence>
<dbReference type="RefSeq" id="WP_378033961.1">
    <property type="nucleotide sequence ID" value="NZ_JBHSIV010000001.1"/>
</dbReference>
<name>A0ABV9YDC3_9PSEU</name>
<protein>
    <submittedName>
        <fullName evidence="2">DUF4180 domain-containing protein</fullName>
    </submittedName>
</protein>
<accession>A0ABV9YDC3</accession>
<sequence length="118" mass="12598">MGTTTRNGLRVLTVAAEGPAIQDEASALDVVGDAFGAEAEVVIVPVERLGAAFFELRSGVAGAVVQKFVTYRLRLVVVGDPAHHGPTSGPVDDWIREANRGRDLWFVADDAELDRRLG</sequence>
<dbReference type="InterPro" id="IPR025438">
    <property type="entry name" value="DUF4180"/>
</dbReference>
<keyword evidence="3" id="KW-1185">Reference proteome</keyword>
<evidence type="ECO:0000313" key="2">
    <source>
        <dbReference type="EMBL" id="MFC5060601.1"/>
    </source>
</evidence>
<gene>
    <name evidence="2" type="ORF">ACFPBZ_00130</name>
</gene>
<comment type="caution">
    <text evidence="2">The sequence shown here is derived from an EMBL/GenBank/DDBJ whole genome shotgun (WGS) entry which is preliminary data.</text>
</comment>
<proteinExistence type="predicted"/>
<reference evidence="3" key="1">
    <citation type="journal article" date="2019" name="Int. J. Syst. Evol. Microbiol.">
        <title>The Global Catalogue of Microorganisms (GCM) 10K type strain sequencing project: providing services to taxonomists for standard genome sequencing and annotation.</title>
        <authorList>
            <consortium name="The Broad Institute Genomics Platform"/>
            <consortium name="The Broad Institute Genome Sequencing Center for Infectious Disease"/>
            <person name="Wu L."/>
            <person name="Ma J."/>
        </authorList>
    </citation>
    <scope>NUCLEOTIDE SEQUENCE [LARGE SCALE GENOMIC DNA]</scope>
    <source>
        <strain evidence="3">CGMCC 4.7093</strain>
    </source>
</reference>
<evidence type="ECO:0000313" key="3">
    <source>
        <dbReference type="Proteomes" id="UP001595947"/>
    </source>
</evidence>
<dbReference type="EMBL" id="JBHSIV010000001">
    <property type="protein sequence ID" value="MFC5060601.1"/>
    <property type="molecule type" value="Genomic_DNA"/>
</dbReference>
<dbReference type="Proteomes" id="UP001595947">
    <property type="component" value="Unassembled WGS sequence"/>
</dbReference>